<evidence type="ECO:0000256" key="1">
    <source>
        <dbReference type="SAM" id="MobiDB-lite"/>
    </source>
</evidence>
<protein>
    <submittedName>
        <fullName evidence="2">Uncharacterized protein</fullName>
    </submittedName>
</protein>
<reference evidence="2" key="1">
    <citation type="submission" date="2020-02" db="EMBL/GenBank/DDBJ databases">
        <authorList>
            <person name="Meier V. D."/>
        </authorList>
    </citation>
    <scope>NUCLEOTIDE SEQUENCE</scope>
    <source>
        <strain evidence="2">AVDCRST_MAG73</strain>
    </source>
</reference>
<evidence type="ECO:0000313" key="2">
    <source>
        <dbReference type="EMBL" id="CAA9546915.1"/>
    </source>
</evidence>
<organism evidence="2">
    <name type="scientific">uncultured Thermomicrobiales bacterium</name>
    <dbReference type="NCBI Taxonomy" id="1645740"/>
    <lineage>
        <taxon>Bacteria</taxon>
        <taxon>Pseudomonadati</taxon>
        <taxon>Thermomicrobiota</taxon>
        <taxon>Thermomicrobia</taxon>
        <taxon>Thermomicrobiales</taxon>
        <taxon>environmental samples</taxon>
    </lineage>
</organism>
<dbReference type="EMBL" id="CADCWE010000165">
    <property type="protein sequence ID" value="CAA9546915.1"/>
    <property type="molecule type" value="Genomic_DNA"/>
</dbReference>
<feature type="compositionally biased region" description="Basic residues" evidence="1">
    <location>
        <begin position="37"/>
        <end position="48"/>
    </location>
</feature>
<proteinExistence type="predicted"/>
<feature type="non-terminal residue" evidence="2">
    <location>
        <position position="48"/>
    </location>
</feature>
<name>A0A6J4UED5_9BACT</name>
<feature type="region of interest" description="Disordered" evidence="1">
    <location>
        <begin position="23"/>
        <end position="48"/>
    </location>
</feature>
<accession>A0A6J4UED5</accession>
<feature type="non-terminal residue" evidence="2">
    <location>
        <position position="1"/>
    </location>
</feature>
<dbReference type="AlphaFoldDB" id="A0A6J4UED5"/>
<sequence length="48" mass="5112">GGLKVPVPALVARHGWAPGQPAAAARAAARLPDRRRVPPRLARRGRKL</sequence>
<gene>
    <name evidence="2" type="ORF">AVDCRST_MAG73-2506</name>
</gene>